<evidence type="ECO:0000313" key="8">
    <source>
        <dbReference type="EMBL" id="HIQ61967.1"/>
    </source>
</evidence>
<feature type="transmembrane region" description="Helical" evidence="7">
    <location>
        <begin position="414"/>
        <end position="437"/>
    </location>
</feature>
<feature type="transmembrane region" description="Helical" evidence="7">
    <location>
        <begin position="99"/>
        <end position="118"/>
    </location>
</feature>
<dbReference type="PANTHER" id="PTHR43549">
    <property type="entry name" value="MULTIDRUG RESISTANCE PROTEIN YPNP-RELATED"/>
    <property type="match status" value="1"/>
</dbReference>
<keyword evidence="3" id="KW-1003">Cell membrane</keyword>
<dbReference type="CDD" id="cd13138">
    <property type="entry name" value="MATE_yoeA_like"/>
    <property type="match status" value="1"/>
</dbReference>
<name>A0A9D0YTR4_9FIRM</name>
<feature type="transmembrane region" description="Helical" evidence="7">
    <location>
        <begin position="198"/>
        <end position="216"/>
    </location>
</feature>
<feature type="transmembrane region" description="Helical" evidence="7">
    <location>
        <begin position="388"/>
        <end position="408"/>
    </location>
</feature>
<dbReference type="AlphaFoldDB" id="A0A9D0YTR4"/>
<protein>
    <submittedName>
        <fullName evidence="8">MATE family efflux transporter</fullName>
    </submittedName>
</protein>
<comment type="caution">
    <text evidence="8">The sequence shown here is derived from an EMBL/GenBank/DDBJ whole genome shotgun (WGS) entry which is preliminary data.</text>
</comment>
<evidence type="ECO:0000256" key="7">
    <source>
        <dbReference type="SAM" id="Phobius"/>
    </source>
</evidence>
<dbReference type="GO" id="GO:0042910">
    <property type="term" value="F:xenobiotic transmembrane transporter activity"/>
    <property type="evidence" value="ECO:0007669"/>
    <property type="project" value="InterPro"/>
</dbReference>
<dbReference type="Pfam" id="PF01554">
    <property type="entry name" value="MatE"/>
    <property type="match status" value="2"/>
</dbReference>
<evidence type="ECO:0000256" key="5">
    <source>
        <dbReference type="ARBA" id="ARBA00022989"/>
    </source>
</evidence>
<dbReference type="InterPro" id="IPR002528">
    <property type="entry name" value="MATE_fam"/>
</dbReference>
<proteinExistence type="predicted"/>
<evidence type="ECO:0000256" key="3">
    <source>
        <dbReference type="ARBA" id="ARBA00022475"/>
    </source>
</evidence>
<dbReference type="GO" id="GO:0005886">
    <property type="term" value="C:plasma membrane"/>
    <property type="evidence" value="ECO:0007669"/>
    <property type="project" value="UniProtKB-SubCell"/>
</dbReference>
<accession>A0A9D0YTR4</accession>
<dbReference type="InterPro" id="IPR048279">
    <property type="entry name" value="MdtK-like"/>
</dbReference>
<gene>
    <name evidence="8" type="ORF">IAA66_00075</name>
</gene>
<evidence type="ECO:0000256" key="2">
    <source>
        <dbReference type="ARBA" id="ARBA00022448"/>
    </source>
</evidence>
<organism evidence="8 9">
    <name type="scientific">Candidatus Avichristensenella intestinipullorum</name>
    <dbReference type="NCBI Taxonomy" id="2840693"/>
    <lineage>
        <taxon>Bacteria</taxon>
        <taxon>Bacillati</taxon>
        <taxon>Bacillota</taxon>
        <taxon>Clostridia</taxon>
        <taxon>Candidatus Avichristensenella</taxon>
    </lineage>
</organism>
<evidence type="ECO:0000256" key="6">
    <source>
        <dbReference type="ARBA" id="ARBA00023136"/>
    </source>
</evidence>
<keyword evidence="6 7" id="KW-0472">Membrane</keyword>
<evidence type="ECO:0000256" key="4">
    <source>
        <dbReference type="ARBA" id="ARBA00022692"/>
    </source>
</evidence>
<comment type="subcellular location">
    <subcellularLocation>
        <location evidence="1">Cell membrane</location>
        <topology evidence="1">Multi-pass membrane protein</topology>
    </subcellularLocation>
</comment>
<feature type="transmembrane region" description="Helical" evidence="7">
    <location>
        <begin position="319"/>
        <end position="343"/>
    </location>
</feature>
<evidence type="ECO:0000256" key="1">
    <source>
        <dbReference type="ARBA" id="ARBA00004651"/>
    </source>
</evidence>
<feature type="transmembrane region" description="Helical" evidence="7">
    <location>
        <begin position="240"/>
        <end position="265"/>
    </location>
</feature>
<keyword evidence="5 7" id="KW-1133">Transmembrane helix</keyword>
<feature type="transmembrane region" description="Helical" evidence="7">
    <location>
        <begin position="60"/>
        <end position="78"/>
    </location>
</feature>
<reference evidence="8" key="2">
    <citation type="journal article" date="2021" name="PeerJ">
        <title>Extensive microbial diversity within the chicken gut microbiome revealed by metagenomics and culture.</title>
        <authorList>
            <person name="Gilroy R."/>
            <person name="Ravi A."/>
            <person name="Getino M."/>
            <person name="Pursley I."/>
            <person name="Horton D.L."/>
            <person name="Alikhan N.F."/>
            <person name="Baker D."/>
            <person name="Gharbi K."/>
            <person name="Hall N."/>
            <person name="Watson M."/>
            <person name="Adriaenssens E.M."/>
            <person name="Foster-Nyarko E."/>
            <person name="Jarju S."/>
            <person name="Secka A."/>
            <person name="Antonio M."/>
            <person name="Oren A."/>
            <person name="Chaudhuri R.R."/>
            <person name="La Ragione R."/>
            <person name="Hildebrand F."/>
            <person name="Pallen M.J."/>
        </authorList>
    </citation>
    <scope>NUCLEOTIDE SEQUENCE</scope>
    <source>
        <strain evidence="8">ChiHile30-977</strain>
    </source>
</reference>
<dbReference type="PIRSF" id="PIRSF006603">
    <property type="entry name" value="DinF"/>
    <property type="match status" value="1"/>
</dbReference>
<keyword evidence="4 7" id="KW-0812">Transmembrane</keyword>
<dbReference type="PANTHER" id="PTHR43549:SF3">
    <property type="entry name" value="MULTIDRUG RESISTANCE PROTEIN YPNP-RELATED"/>
    <property type="match status" value="1"/>
</dbReference>
<dbReference type="InterPro" id="IPR052031">
    <property type="entry name" value="Membrane_Transporter-Flippase"/>
</dbReference>
<keyword evidence="2" id="KW-0813">Transport</keyword>
<feature type="transmembrane region" description="Helical" evidence="7">
    <location>
        <begin position="170"/>
        <end position="192"/>
    </location>
</feature>
<dbReference type="EMBL" id="DVFI01000002">
    <property type="protein sequence ID" value="HIQ61967.1"/>
    <property type="molecule type" value="Genomic_DNA"/>
</dbReference>
<feature type="transmembrane region" description="Helical" evidence="7">
    <location>
        <begin position="138"/>
        <end position="158"/>
    </location>
</feature>
<sequence>MTLTGRLDLTEGRPAGLLVRFALPMLLGNLLQQLYNVVDSLVVGNFVGTQALAAVNIGNYPVNVLLALFIGMGTGASIRISQCCGAGDEAGVRRLVDSAMSLILLLSLPLTLLGLAVARPVLSLMNTPADSFEAARQYLSIFLLGTLGLLGYNLNAGILRGMGDSRSPVLFLAVATVVNIALDLLFVAGLGWGVSGAAAATVIAVYASWAFSLLYIRRHYPQFAMRFYPLRIDGRAVRDILRLGLPIGINDALFSLGHLILSSIVNTHGSAFVAGYSAAGKLDTLSFMPLSSFAAAATAFTGQNFGARRFDRVRSGARSALLLVVGWSFLACGVLLLCGRWAIGLFDRTPEVIDVGYAYLLCLEPFYVLYSIMYLLNAVMNGVGCVRVPMIANMVLFWVVRLPAAYLLNALAPANALFFCYPISWAAGLAISGLYFLSGRWRRGFAKEETA</sequence>
<feature type="transmembrane region" description="Helical" evidence="7">
    <location>
        <begin position="285"/>
        <end position="307"/>
    </location>
</feature>
<dbReference type="Proteomes" id="UP000886819">
    <property type="component" value="Unassembled WGS sequence"/>
</dbReference>
<feature type="transmembrane region" description="Helical" evidence="7">
    <location>
        <begin position="355"/>
        <end position="376"/>
    </location>
</feature>
<reference evidence="8" key="1">
    <citation type="submission" date="2020-10" db="EMBL/GenBank/DDBJ databases">
        <authorList>
            <person name="Gilroy R."/>
        </authorList>
    </citation>
    <scope>NUCLEOTIDE SEQUENCE</scope>
    <source>
        <strain evidence="8">ChiHile30-977</strain>
    </source>
</reference>
<evidence type="ECO:0000313" key="9">
    <source>
        <dbReference type="Proteomes" id="UP000886819"/>
    </source>
</evidence>
<dbReference type="NCBIfam" id="TIGR00797">
    <property type="entry name" value="matE"/>
    <property type="match status" value="1"/>
</dbReference>
<dbReference type="GO" id="GO:0015297">
    <property type="term" value="F:antiporter activity"/>
    <property type="evidence" value="ECO:0007669"/>
    <property type="project" value="InterPro"/>
</dbReference>